<sequence length="85" mass="9447">MIKRTSSWRILMVNPLLRWVDVVEDYLAAKTLSYIPLGKAKRPSDATLASEWDMKDKTVKAALRSAVTANDAATHQITKEATSAE</sequence>
<name>A0A507CIC1_9FUNG</name>
<reference evidence="1 2" key="1">
    <citation type="journal article" date="2019" name="Sci. Rep.">
        <title>Comparative genomics of chytrid fungi reveal insights into the obligate biotrophic and pathogenic lifestyle of Synchytrium endobioticum.</title>
        <authorList>
            <person name="van de Vossenberg B.T.L.H."/>
            <person name="Warris S."/>
            <person name="Nguyen H.D.T."/>
            <person name="van Gent-Pelzer M.P.E."/>
            <person name="Joly D.L."/>
            <person name="van de Geest H.C."/>
            <person name="Bonants P.J.M."/>
            <person name="Smith D.S."/>
            <person name="Levesque C.A."/>
            <person name="van der Lee T.A.J."/>
        </authorList>
    </citation>
    <scope>NUCLEOTIDE SEQUENCE [LARGE SCALE GENOMIC DNA]</scope>
    <source>
        <strain evidence="1 2">LEV6574</strain>
    </source>
</reference>
<evidence type="ECO:0000313" key="2">
    <source>
        <dbReference type="Proteomes" id="UP000320475"/>
    </source>
</evidence>
<organism evidence="1 2">
    <name type="scientific">Synchytrium endobioticum</name>
    <dbReference type="NCBI Taxonomy" id="286115"/>
    <lineage>
        <taxon>Eukaryota</taxon>
        <taxon>Fungi</taxon>
        <taxon>Fungi incertae sedis</taxon>
        <taxon>Chytridiomycota</taxon>
        <taxon>Chytridiomycota incertae sedis</taxon>
        <taxon>Chytridiomycetes</taxon>
        <taxon>Synchytriales</taxon>
        <taxon>Synchytriaceae</taxon>
        <taxon>Synchytrium</taxon>
    </lineage>
</organism>
<dbReference type="AlphaFoldDB" id="A0A507CIC1"/>
<gene>
    <name evidence="1" type="ORF">SeLEV6574_g07887</name>
</gene>
<protein>
    <submittedName>
        <fullName evidence="1">Uncharacterized protein</fullName>
    </submittedName>
</protein>
<feature type="non-terminal residue" evidence="1">
    <location>
        <position position="85"/>
    </location>
</feature>
<proteinExistence type="predicted"/>
<evidence type="ECO:0000313" key="1">
    <source>
        <dbReference type="EMBL" id="TPX37393.1"/>
    </source>
</evidence>
<comment type="caution">
    <text evidence="1">The sequence shown here is derived from an EMBL/GenBank/DDBJ whole genome shotgun (WGS) entry which is preliminary data.</text>
</comment>
<accession>A0A507CIC1</accession>
<dbReference type="Proteomes" id="UP000320475">
    <property type="component" value="Unassembled WGS sequence"/>
</dbReference>
<dbReference type="EMBL" id="QEAM01000644">
    <property type="protein sequence ID" value="TPX37393.1"/>
    <property type="molecule type" value="Genomic_DNA"/>
</dbReference>